<dbReference type="InterPro" id="IPR036390">
    <property type="entry name" value="WH_DNA-bd_sf"/>
</dbReference>
<accession>A0ABT5U1K7</accession>
<proteinExistence type="predicted"/>
<dbReference type="SMART" id="SM00345">
    <property type="entry name" value="HTH_GNTR"/>
    <property type="match status" value="1"/>
</dbReference>
<sequence>MAFRVILTDGASPAEQIRDQIRGLIATDRIAAGERLPSVRQLAKDLGIAPGTVAKAYRSLEQQGLLQTRVGGGTRISPTASTMPPAVIDHAHALARASTDADVSLEDTIRVLRAVWPEPRVATDDAGREHLGSTP</sequence>
<dbReference type="CDD" id="cd07377">
    <property type="entry name" value="WHTH_GntR"/>
    <property type="match status" value="1"/>
</dbReference>
<comment type="caution">
    <text evidence="6">The sequence shown here is derived from an EMBL/GenBank/DDBJ whole genome shotgun (WGS) entry which is preliminary data.</text>
</comment>
<dbReference type="InterPro" id="IPR000524">
    <property type="entry name" value="Tscrpt_reg_HTH_GntR"/>
</dbReference>
<evidence type="ECO:0000313" key="7">
    <source>
        <dbReference type="Proteomes" id="UP001165561"/>
    </source>
</evidence>
<dbReference type="SUPFAM" id="SSF46785">
    <property type="entry name" value="Winged helix' DNA-binding domain"/>
    <property type="match status" value="1"/>
</dbReference>
<keyword evidence="4" id="KW-0804">Transcription</keyword>
<dbReference type="PANTHER" id="PTHR46577:SF1">
    <property type="entry name" value="HTH-TYPE TRANSCRIPTIONAL REGULATORY PROTEIN GABR"/>
    <property type="match status" value="1"/>
</dbReference>
<keyword evidence="2" id="KW-0805">Transcription regulation</keyword>
<organism evidence="6 7">
    <name type="scientific">Georgenia halotolerans</name>
    <dbReference type="NCBI Taxonomy" id="3028317"/>
    <lineage>
        <taxon>Bacteria</taxon>
        <taxon>Bacillati</taxon>
        <taxon>Actinomycetota</taxon>
        <taxon>Actinomycetes</taxon>
        <taxon>Micrococcales</taxon>
        <taxon>Bogoriellaceae</taxon>
        <taxon>Georgenia</taxon>
    </lineage>
</organism>
<feature type="domain" description="HTH gntR-type" evidence="5">
    <location>
        <begin position="11"/>
        <end position="79"/>
    </location>
</feature>
<reference evidence="6" key="1">
    <citation type="submission" date="2023-02" db="EMBL/GenBank/DDBJ databases">
        <title>Georgenia sp.10Sc9-8, isolated from a soil sample collected from the Taklamakan desert.</title>
        <authorList>
            <person name="Liu S."/>
        </authorList>
    </citation>
    <scope>NUCLEOTIDE SEQUENCE</scope>
    <source>
        <strain evidence="6">10Sc9-8</strain>
    </source>
</reference>
<dbReference type="PROSITE" id="PS50949">
    <property type="entry name" value="HTH_GNTR"/>
    <property type="match status" value="1"/>
</dbReference>
<evidence type="ECO:0000256" key="2">
    <source>
        <dbReference type="ARBA" id="ARBA00023015"/>
    </source>
</evidence>
<evidence type="ECO:0000313" key="6">
    <source>
        <dbReference type="EMBL" id="MDD9207011.1"/>
    </source>
</evidence>
<evidence type="ECO:0000256" key="4">
    <source>
        <dbReference type="ARBA" id="ARBA00023163"/>
    </source>
</evidence>
<dbReference type="PANTHER" id="PTHR46577">
    <property type="entry name" value="HTH-TYPE TRANSCRIPTIONAL REGULATORY PROTEIN GABR"/>
    <property type="match status" value="1"/>
</dbReference>
<protein>
    <submittedName>
        <fullName evidence="6">GntR family transcriptional regulator</fullName>
    </submittedName>
</protein>
<dbReference type="EMBL" id="JARACI010001025">
    <property type="protein sequence ID" value="MDD9207011.1"/>
    <property type="molecule type" value="Genomic_DNA"/>
</dbReference>
<dbReference type="Pfam" id="PF00392">
    <property type="entry name" value="GntR"/>
    <property type="match status" value="1"/>
</dbReference>
<dbReference type="Gene3D" id="1.10.10.10">
    <property type="entry name" value="Winged helix-like DNA-binding domain superfamily/Winged helix DNA-binding domain"/>
    <property type="match status" value="1"/>
</dbReference>
<evidence type="ECO:0000256" key="3">
    <source>
        <dbReference type="ARBA" id="ARBA00023125"/>
    </source>
</evidence>
<keyword evidence="3" id="KW-0238">DNA-binding</keyword>
<gene>
    <name evidence="6" type="ORF">PU560_11110</name>
</gene>
<dbReference type="InterPro" id="IPR036388">
    <property type="entry name" value="WH-like_DNA-bd_sf"/>
</dbReference>
<evidence type="ECO:0000259" key="5">
    <source>
        <dbReference type="PROSITE" id="PS50949"/>
    </source>
</evidence>
<keyword evidence="7" id="KW-1185">Reference proteome</keyword>
<dbReference type="Proteomes" id="UP001165561">
    <property type="component" value="Unassembled WGS sequence"/>
</dbReference>
<dbReference type="InterPro" id="IPR051446">
    <property type="entry name" value="HTH_trans_reg/aminotransferase"/>
</dbReference>
<evidence type="ECO:0000256" key="1">
    <source>
        <dbReference type="ARBA" id="ARBA00022898"/>
    </source>
</evidence>
<keyword evidence="1" id="KW-0663">Pyridoxal phosphate</keyword>
<name>A0ABT5U1K7_9MICO</name>